<keyword evidence="1" id="KW-0812">Transmembrane</keyword>
<feature type="transmembrane region" description="Helical" evidence="1">
    <location>
        <begin position="104"/>
        <end position="125"/>
    </location>
</feature>
<keyword evidence="1" id="KW-0472">Membrane</keyword>
<dbReference type="Proteomes" id="UP000325081">
    <property type="component" value="Unassembled WGS sequence"/>
</dbReference>
<reference evidence="3" key="1">
    <citation type="journal article" date="2019" name="Curr. Biol.">
        <title>Genome Sequence of Striga asiatica Provides Insight into the Evolution of Plant Parasitism.</title>
        <authorList>
            <person name="Yoshida S."/>
            <person name="Kim S."/>
            <person name="Wafula E.K."/>
            <person name="Tanskanen J."/>
            <person name="Kim Y.M."/>
            <person name="Honaas L."/>
            <person name="Yang Z."/>
            <person name="Spallek T."/>
            <person name="Conn C.E."/>
            <person name="Ichihashi Y."/>
            <person name="Cheong K."/>
            <person name="Cui S."/>
            <person name="Der J.P."/>
            <person name="Gundlach H."/>
            <person name="Jiao Y."/>
            <person name="Hori C."/>
            <person name="Ishida J.K."/>
            <person name="Kasahara H."/>
            <person name="Kiba T."/>
            <person name="Kim M.S."/>
            <person name="Koo N."/>
            <person name="Laohavisit A."/>
            <person name="Lee Y.H."/>
            <person name="Lumba S."/>
            <person name="McCourt P."/>
            <person name="Mortimer J.C."/>
            <person name="Mutuku J.M."/>
            <person name="Nomura T."/>
            <person name="Sasaki-Sekimoto Y."/>
            <person name="Seto Y."/>
            <person name="Wang Y."/>
            <person name="Wakatake T."/>
            <person name="Sakakibara H."/>
            <person name="Demura T."/>
            <person name="Yamaguchi S."/>
            <person name="Yoneyama K."/>
            <person name="Manabe R.I."/>
            <person name="Nelson D.C."/>
            <person name="Schulman A.H."/>
            <person name="Timko M.P."/>
            <person name="dePamphilis C.W."/>
            <person name="Choi D."/>
            <person name="Shirasu K."/>
        </authorList>
    </citation>
    <scope>NUCLEOTIDE SEQUENCE [LARGE SCALE GENOMIC DNA]</scope>
    <source>
        <strain evidence="3">cv. UVA1</strain>
    </source>
</reference>
<dbReference type="EMBL" id="BKCP01007183">
    <property type="protein sequence ID" value="GER45653.1"/>
    <property type="molecule type" value="Genomic_DNA"/>
</dbReference>
<feature type="non-terminal residue" evidence="2">
    <location>
        <position position="1"/>
    </location>
</feature>
<gene>
    <name evidence="2" type="ORF">STAS_22572</name>
</gene>
<keyword evidence="1" id="KW-1133">Transmembrane helix</keyword>
<accession>A0A5A7QJY1</accession>
<keyword evidence="2" id="KW-0418">Kinase</keyword>
<dbReference type="GO" id="GO:0016301">
    <property type="term" value="F:kinase activity"/>
    <property type="evidence" value="ECO:0007669"/>
    <property type="project" value="UniProtKB-KW"/>
</dbReference>
<evidence type="ECO:0000313" key="2">
    <source>
        <dbReference type="EMBL" id="GER45653.1"/>
    </source>
</evidence>
<evidence type="ECO:0000313" key="3">
    <source>
        <dbReference type="Proteomes" id="UP000325081"/>
    </source>
</evidence>
<dbReference type="AlphaFoldDB" id="A0A5A7QJY1"/>
<proteinExistence type="predicted"/>
<sequence length="145" mass="16347">AGKRRLKRRFDVIDEGKSGFQGKFLWGGQGERHCYKFGSSMSVSQSQIDVVLKIPLSLAILSRTLLTICQIEQNQSRNSPQPFPYDDSCLARVNKWAKARCSNLPGVVLCYLLRFPSIVFIYMGMNSSVKPAICMHPNMFNRPSA</sequence>
<organism evidence="2 3">
    <name type="scientific">Striga asiatica</name>
    <name type="common">Asiatic witchweed</name>
    <name type="synonym">Buchnera asiatica</name>
    <dbReference type="NCBI Taxonomy" id="4170"/>
    <lineage>
        <taxon>Eukaryota</taxon>
        <taxon>Viridiplantae</taxon>
        <taxon>Streptophyta</taxon>
        <taxon>Embryophyta</taxon>
        <taxon>Tracheophyta</taxon>
        <taxon>Spermatophyta</taxon>
        <taxon>Magnoliopsida</taxon>
        <taxon>eudicotyledons</taxon>
        <taxon>Gunneridae</taxon>
        <taxon>Pentapetalae</taxon>
        <taxon>asterids</taxon>
        <taxon>lamiids</taxon>
        <taxon>Lamiales</taxon>
        <taxon>Orobanchaceae</taxon>
        <taxon>Buchnereae</taxon>
        <taxon>Striga</taxon>
    </lineage>
</organism>
<name>A0A5A7QJY1_STRAF</name>
<comment type="caution">
    <text evidence="2">The sequence shown here is derived from an EMBL/GenBank/DDBJ whole genome shotgun (WGS) entry which is preliminary data.</text>
</comment>
<keyword evidence="3" id="KW-1185">Reference proteome</keyword>
<evidence type="ECO:0000256" key="1">
    <source>
        <dbReference type="SAM" id="Phobius"/>
    </source>
</evidence>
<protein>
    <submittedName>
        <fullName evidence="2">TSL-kinase interacting protein 1</fullName>
    </submittedName>
</protein>
<keyword evidence="2" id="KW-0808">Transferase</keyword>